<dbReference type="PROSITE" id="PS50975">
    <property type="entry name" value="ATP_GRASP"/>
    <property type="match status" value="1"/>
</dbReference>
<dbReference type="AlphaFoldDB" id="A0A8J3WUF9"/>
<organism evidence="4 5">
    <name type="scientific">Planobispora takensis</name>
    <dbReference type="NCBI Taxonomy" id="1367882"/>
    <lineage>
        <taxon>Bacteria</taxon>
        <taxon>Bacillati</taxon>
        <taxon>Actinomycetota</taxon>
        <taxon>Actinomycetes</taxon>
        <taxon>Streptosporangiales</taxon>
        <taxon>Streptosporangiaceae</taxon>
        <taxon>Planobispora</taxon>
    </lineage>
</organism>
<dbReference type="GO" id="GO:0046872">
    <property type="term" value="F:metal ion binding"/>
    <property type="evidence" value="ECO:0007669"/>
    <property type="project" value="InterPro"/>
</dbReference>
<accession>A0A8J3WUF9</accession>
<evidence type="ECO:0000313" key="4">
    <source>
        <dbReference type="EMBL" id="GII02080.1"/>
    </source>
</evidence>
<evidence type="ECO:0000259" key="3">
    <source>
        <dbReference type="PROSITE" id="PS50975"/>
    </source>
</evidence>
<evidence type="ECO:0000256" key="2">
    <source>
        <dbReference type="SAM" id="MobiDB-lite"/>
    </source>
</evidence>
<feature type="domain" description="ATP-grasp" evidence="3">
    <location>
        <begin position="195"/>
        <end position="270"/>
    </location>
</feature>
<dbReference type="SUPFAM" id="SSF56059">
    <property type="entry name" value="Glutathione synthetase ATP-binding domain-like"/>
    <property type="match status" value="1"/>
</dbReference>
<dbReference type="GO" id="GO:0005524">
    <property type="term" value="F:ATP binding"/>
    <property type="evidence" value="ECO:0007669"/>
    <property type="project" value="UniProtKB-UniRule"/>
</dbReference>
<evidence type="ECO:0000313" key="5">
    <source>
        <dbReference type="Proteomes" id="UP000634476"/>
    </source>
</evidence>
<dbReference type="RefSeq" id="WP_203876434.1">
    <property type="nucleotide sequence ID" value="NZ_BOOK01000030.1"/>
</dbReference>
<reference evidence="4" key="1">
    <citation type="submission" date="2021-01" db="EMBL/GenBank/DDBJ databases">
        <title>Whole genome shotgun sequence of Planobispora takensis NBRC 109077.</title>
        <authorList>
            <person name="Komaki H."/>
            <person name="Tamura T."/>
        </authorList>
    </citation>
    <scope>NUCLEOTIDE SEQUENCE</scope>
    <source>
        <strain evidence="4">NBRC 109077</strain>
    </source>
</reference>
<gene>
    <name evidence="4" type="ORF">Pta02_40880</name>
</gene>
<feature type="region of interest" description="Disordered" evidence="2">
    <location>
        <begin position="166"/>
        <end position="192"/>
    </location>
</feature>
<dbReference type="InterPro" id="IPR011761">
    <property type="entry name" value="ATP-grasp"/>
</dbReference>
<evidence type="ECO:0000256" key="1">
    <source>
        <dbReference type="PROSITE-ProRule" id="PRU00409"/>
    </source>
</evidence>
<comment type="caution">
    <text evidence="4">The sequence shown here is derived from an EMBL/GenBank/DDBJ whole genome shotgun (WGS) entry which is preliminary data.</text>
</comment>
<dbReference type="Gene3D" id="3.30.470.20">
    <property type="entry name" value="ATP-grasp fold, B domain"/>
    <property type="match status" value="1"/>
</dbReference>
<dbReference type="Proteomes" id="UP000634476">
    <property type="component" value="Unassembled WGS sequence"/>
</dbReference>
<keyword evidence="1" id="KW-0547">Nucleotide-binding</keyword>
<keyword evidence="5" id="KW-1185">Reference proteome</keyword>
<dbReference type="EMBL" id="BOOK01000030">
    <property type="protein sequence ID" value="GII02080.1"/>
    <property type="molecule type" value="Genomic_DNA"/>
</dbReference>
<protein>
    <recommendedName>
        <fullName evidence="3">ATP-grasp domain-containing protein</fullName>
    </recommendedName>
</protein>
<sequence length="327" mass="35111">MRNDRILMVMPDRRHVRKAVAEGLRVYAIWDPALRGRDHLEDVARDAEQLVLTDFADVAALRTLVFTTAVRRDVAHILHLGWHDTQLAVCEEARVLGMSPHPPGCLLLINDRRRMRRLLSEAGLPFVTSVEEFMRGPVFTVQTLTVDGRHHVVDIRPKAVISPFRLPETGDLGGRTGPEADPARPGEPGGPEVYPAWLPASTRTKMVKLVTAFLDATGYRFGPTRTEVVLGDAGPMVVEAQTRQAEERVLSLIEAATGVDVEAAMFRALAGGPLPFPPPDRAAPAAVPASPPAASAAPVPFAAPVPAGFPVPSAAPVALSGPRAYTG</sequence>
<proteinExistence type="predicted"/>
<keyword evidence="1" id="KW-0067">ATP-binding</keyword>
<name>A0A8J3WUF9_9ACTN</name>